<protein>
    <submittedName>
        <fullName evidence="1">Uncharacterized protein</fullName>
    </submittedName>
</protein>
<dbReference type="EMBL" id="LUEZ02000002">
    <property type="protein sequence ID" value="RDB31010.1"/>
    <property type="molecule type" value="Genomic_DNA"/>
</dbReference>
<dbReference type="AlphaFoldDB" id="A0A369KC36"/>
<comment type="caution">
    <text evidence="1">The sequence shown here is derived from an EMBL/GenBank/DDBJ whole genome shotgun (WGS) entry which is preliminary data.</text>
</comment>
<proteinExistence type="predicted"/>
<organism evidence="1 2">
    <name type="scientific">Hypsizygus marmoreus</name>
    <name type="common">White beech mushroom</name>
    <name type="synonym">Agaricus marmoreus</name>
    <dbReference type="NCBI Taxonomy" id="39966"/>
    <lineage>
        <taxon>Eukaryota</taxon>
        <taxon>Fungi</taxon>
        <taxon>Dikarya</taxon>
        <taxon>Basidiomycota</taxon>
        <taxon>Agaricomycotina</taxon>
        <taxon>Agaricomycetes</taxon>
        <taxon>Agaricomycetidae</taxon>
        <taxon>Agaricales</taxon>
        <taxon>Tricholomatineae</taxon>
        <taxon>Lyophyllaceae</taxon>
        <taxon>Hypsizygus</taxon>
    </lineage>
</organism>
<evidence type="ECO:0000313" key="2">
    <source>
        <dbReference type="Proteomes" id="UP000076154"/>
    </source>
</evidence>
<accession>A0A369KC36</accession>
<evidence type="ECO:0000313" key="1">
    <source>
        <dbReference type="EMBL" id="RDB31010.1"/>
    </source>
</evidence>
<keyword evidence="2" id="KW-1185">Reference proteome</keyword>
<name>A0A369KC36_HYPMA</name>
<gene>
    <name evidence="1" type="ORF">Hypma_000108</name>
</gene>
<dbReference type="InParanoid" id="A0A369KC36"/>
<sequence>MSASDSEPQPRTFVQRCHLNILPDDVLSDTKYAVYAVYFDDFGVVCGSIDIVTQAYTELRAQRQVPTMLRVEGITEATYLLGTDDESYLSLGPIFAFHRPVPKIVSDERDARNDYHVYSAYYPHIPVLITTDVKLASEFIHRGVYGDWTHVPLS</sequence>
<dbReference type="Proteomes" id="UP000076154">
    <property type="component" value="Unassembled WGS sequence"/>
</dbReference>
<reference evidence="1" key="1">
    <citation type="submission" date="2018-04" db="EMBL/GenBank/DDBJ databases">
        <title>Whole genome sequencing of Hypsizygus marmoreus.</title>
        <authorList>
            <person name="Choi I.-G."/>
            <person name="Min B."/>
            <person name="Kim J.-G."/>
            <person name="Kim S."/>
            <person name="Oh Y.-L."/>
            <person name="Kong W.-S."/>
            <person name="Park H."/>
            <person name="Jeong J."/>
            <person name="Song E.-S."/>
        </authorList>
    </citation>
    <scope>NUCLEOTIDE SEQUENCE [LARGE SCALE GENOMIC DNA]</scope>
    <source>
        <strain evidence="1">51987-8</strain>
    </source>
</reference>